<accession>A0A818WS27</accession>
<protein>
    <recommendedName>
        <fullName evidence="6">BHLH domain-containing protein</fullName>
    </recommendedName>
</protein>
<reference evidence="8" key="1">
    <citation type="submission" date="2021-02" db="EMBL/GenBank/DDBJ databases">
        <authorList>
            <person name="Nowell W R."/>
        </authorList>
    </citation>
    <scope>NUCLEOTIDE SEQUENCE</scope>
</reference>
<keyword evidence="2" id="KW-0805">Transcription regulation</keyword>
<keyword evidence="3" id="KW-0804">Transcription</keyword>
<dbReference type="Pfam" id="PF00010">
    <property type="entry name" value="HLH"/>
    <property type="match status" value="1"/>
</dbReference>
<feature type="compositionally biased region" description="Low complexity" evidence="5">
    <location>
        <begin position="151"/>
        <end position="165"/>
    </location>
</feature>
<proteinExistence type="predicted"/>
<dbReference type="AlphaFoldDB" id="A0A818WS27"/>
<dbReference type="GO" id="GO:0046983">
    <property type="term" value="F:protein dimerization activity"/>
    <property type="evidence" value="ECO:0007669"/>
    <property type="project" value="InterPro"/>
</dbReference>
<dbReference type="Proteomes" id="UP000663874">
    <property type="component" value="Unassembled WGS sequence"/>
</dbReference>
<dbReference type="InterPro" id="IPR050370">
    <property type="entry name" value="HES_HEY"/>
</dbReference>
<evidence type="ECO:0000256" key="1">
    <source>
        <dbReference type="ARBA" id="ARBA00004123"/>
    </source>
</evidence>
<keyword evidence="4" id="KW-0539">Nucleus</keyword>
<comment type="caution">
    <text evidence="8">The sequence shown here is derived from an EMBL/GenBank/DDBJ whole genome shotgun (WGS) entry which is preliminary data.</text>
</comment>
<dbReference type="InterPro" id="IPR011598">
    <property type="entry name" value="bHLH_dom"/>
</dbReference>
<evidence type="ECO:0000313" key="9">
    <source>
        <dbReference type="Proteomes" id="UP000663874"/>
    </source>
</evidence>
<comment type="subcellular location">
    <subcellularLocation>
        <location evidence="1">Nucleus</location>
    </subcellularLocation>
</comment>
<dbReference type="EMBL" id="CAJOBE010001280">
    <property type="protein sequence ID" value="CAF3729967.1"/>
    <property type="molecule type" value="Genomic_DNA"/>
</dbReference>
<dbReference type="SMART" id="SM00353">
    <property type="entry name" value="HLH"/>
    <property type="match status" value="1"/>
</dbReference>
<dbReference type="CDD" id="cd11410">
    <property type="entry name" value="bHLH_O_HES"/>
    <property type="match status" value="1"/>
</dbReference>
<evidence type="ECO:0000256" key="5">
    <source>
        <dbReference type="SAM" id="MobiDB-lite"/>
    </source>
</evidence>
<dbReference type="Gene3D" id="4.10.280.10">
    <property type="entry name" value="Helix-loop-helix DNA-binding domain"/>
    <property type="match status" value="1"/>
</dbReference>
<evidence type="ECO:0000256" key="3">
    <source>
        <dbReference type="ARBA" id="ARBA00023163"/>
    </source>
</evidence>
<dbReference type="PROSITE" id="PS50888">
    <property type="entry name" value="BHLH"/>
    <property type="match status" value="1"/>
</dbReference>
<feature type="domain" description="BHLH" evidence="6">
    <location>
        <begin position="15"/>
        <end position="70"/>
    </location>
</feature>
<dbReference type="GO" id="GO:0005634">
    <property type="term" value="C:nucleus"/>
    <property type="evidence" value="ECO:0007669"/>
    <property type="project" value="UniProtKB-SubCell"/>
</dbReference>
<dbReference type="EMBL" id="CAJNOU010000632">
    <property type="protein sequence ID" value="CAF1052311.1"/>
    <property type="molecule type" value="Genomic_DNA"/>
</dbReference>
<dbReference type="PANTHER" id="PTHR10985">
    <property type="entry name" value="BASIC HELIX-LOOP-HELIX TRANSCRIPTION FACTOR, HES-RELATED"/>
    <property type="match status" value="1"/>
</dbReference>
<name>A0A818WS27_9BILA</name>
<gene>
    <name evidence="8" type="ORF">FNK824_LOCUS11031</name>
    <name evidence="7" type="ORF">SEV965_LOCUS13404</name>
</gene>
<evidence type="ECO:0000256" key="4">
    <source>
        <dbReference type="ARBA" id="ARBA00023242"/>
    </source>
</evidence>
<evidence type="ECO:0000256" key="2">
    <source>
        <dbReference type="ARBA" id="ARBA00023015"/>
    </source>
</evidence>
<evidence type="ECO:0000259" key="6">
    <source>
        <dbReference type="PROSITE" id="PS50888"/>
    </source>
</evidence>
<dbReference type="SUPFAM" id="SSF47459">
    <property type="entry name" value="HLH, helix-loop-helix DNA-binding domain"/>
    <property type="match status" value="1"/>
</dbReference>
<sequence>MMLMYDYTDLSEESSRKFAKTCVEKKRRDRINKSLDELKDLIALTDDKARYQKLEKAEILEMTVIYVQNLKQRMNNSIENYENGYRQCSEEIWKLIYSLPNIYPEQRQYLANRCRQMWINRRLIYNYHRQHPYQRRIMEPKYLQILVNGSCSSSNSLSPSSSSSSKLWKPYI</sequence>
<evidence type="ECO:0000313" key="8">
    <source>
        <dbReference type="EMBL" id="CAF3729967.1"/>
    </source>
</evidence>
<feature type="region of interest" description="Disordered" evidence="5">
    <location>
        <begin position="151"/>
        <end position="172"/>
    </location>
</feature>
<dbReference type="InterPro" id="IPR036638">
    <property type="entry name" value="HLH_DNA-bd_sf"/>
</dbReference>
<evidence type="ECO:0000313" key="7">
    <source>
        <dbReference type="EMBL" id="CAF1052311.1"/>
    </source>
</evidence>
<organism evidence="8 9">
    <name type="scientific">Rotaria sordida</name>
    <dbReference type="NCBI Taxonomy" id="392033"/>
    <lineage>
        <taxon>Eukaryota</taxon>
        <taxon>Metazoa</taxon>
        <taxon>Spiralia</taxon>
        <taxon>Gnathifera</taxon>
        <taxon>Rotifera</taxon>
        <taxon>Eurotatoria</taxon>
        <taxon>Bdelloidea</taxon>
        <taxon>Philodinida</taxon>
        <taxon>Philodinidae</taxon>
        <taxon>Rotaria</taxon>
    </lineage>
</organism>
<dbReference type="Proteomes" id="UP000663889">
    <property type="component" value="Unassembled WGS sequence"/>
</dbReference>